<sequence length="152" mass="16531">MEWLVAVHVISAIVGIGPTYFGHVLFRKRQRMEQLRQSLALFDLLNYFPKIGGSIAVVSGVALVGFSGWEFADLWIWISLVLYVLIQIVAVGILGPVVGQLIHALNGGDEQEAGSAAVTNKAAFLLAKANRLFNIVSFLGLVLIVLMIVKPM</sequence>
<organism evidence="2 3">
    <name type="scientific">Cohnella faecalis</name>
    <dbReference type="NCBI Taxonomy" id="2315694"/>
    <lineage>
        <taxon>Bacteria</taxon>
        <taxon>Bacillati</taxon>
        <taxon>Bacillota</taxon>
        <taxon>Bacilli</taxon>
        <taxon>Bacillales</taxon>
        <taxon>Paenibacillaceae</taxon>
        <taxon>Cohnella</taxon>
    </lineage>
</organism>
<dbReference type="AlphaFoldDB" id="A0A398CW23"/>
<dbReference type="Pfam" id="PF10027">
    <property type="entry name" value="DUF2269"/>
    <property type="match status" value="1"/>
</dbReference>
<dbReference type="InterPro" id="IPR018729">
    <property type="entry name" value="DUF2269_transmembrane"/>
</dbReference>
<comment type="caution">
    <text evidence="2">The sequence shown here is derived from an EMBL/GenBank/DDBJ whole genome shotgun (WGS) entry which is preliminary data.</text>
</comment>
<feature type="transmembrane region" description="Helical" evidence="1">
    <location>
        <begin position="75"/>
        <end position="98"/>
    </location>
</feature>
<proteinExistence type="predicted"/>
<protein>
    <submittedName>
        <fullName evidence="2">DUF2269 family protein</fullName>
    </submittedName>
</protein>
<dbReference type="OrthoDB" id="69600at2"/>
<name>A0A398CW23_9BACL</name>
<reference evidence="2 3" key="1">
    <citation type="submission" date="2018-09" db="EMBL/GenBank/DDBJ databases">
        <title>Cohnella cavernae sp. nov., isolated from a karst cave.</title>
        <authorList>
            <person name="Zhu H."/>
        </authorList>
    </citation>
    <scope>NUCLEOTIDE SEQUENCE [LARGE SCALE GENOMIC DNA]</scope>
    <source>
        <strain evidence="2 3">K2E09-144</strain>
    </source>
</reference>
<keyword evidence="1" id="KW-0472">Membrane</keyword>
<gene>
    <name evidence="2" type="ORF">D3H35_04445</name>
</gene>
<keyword evidence="1" id="KW-0812">Transmembrane</keyword>
<evidence type="ECO:0000256" key="1">
    <source>
        <dbReference type="SAM" id="Phobius"/>
    </source>
</evidence>
<dbReference type="EMBL" id="QXJM01000023">
    <property type="protein sequence ID" value="RIE04738.1"/>
    <property type="molecule type" value="Genomic_DNA"/>
</dbReference>
<feature type="transmembrane region" description="Helical" evidence="1">
    <location>
        <begin position="6"/>
        <end position="26"/>
    </location>
</feature>
<dbReference type="RefSeq" id="WP_119147937.1">
    <property type="nucleotide sequence ID" value="NZ_JBHSOV010000005.1"/>
</dbReference>
<feature type="transmembrane region" description="Helical" evidence="1">
    <location>
        <begin position="47"/>
        <end position="69"/>
    </location>
</feature>
<evidence type="ECO:0000313" key="2">
    <source>
        <dbReference type="EMBL" id="RIE04738.1"/>
    </source>
</evidence>
<evidence type="ECO:0000313" key="3">
    <source>
        <dbReference type="Proteomes" id="UP000266340"/>
    </source>
</evidence>
<accession>A0A398CW23</accession>
<feature type="transmembrane region" description="Helical" evidence="1">
    <location>
        <begin position="132"/>
        <end position="149"/>
    </location>
</feature>
<dbReference type="Proteomes" id="UP000266340">
    <property type="component" value="Unassembled WGS sequence"/>
</dbReference>
<keyword evidence="3" id="KW-1185">Reference proteome</keyword>
<keyword evidence="1" id="KW-1133">Transmembrane helix</keyword>